<accession>A0A3L6E0X8</accession>
<evidence type="ECO:0000313" key="2">
    <source>
        <dbReference type="EMBL" id="PWZ13571.1"/>
    </source>
</evidence>
<feature type="compositionally biased region" description="Low complexity" evidence="1">
    <location>
        <begin position="157"/>
        <end position="167"/>
    </location>
</feature>
<dbReference type="AlphaFoldDB" id="A0A3L6E0X8"/>
<dbReference type="EMBL" id="NCVQ01000008">
    <property type="protein sequence ID" value="PWZ13571.1"/>
    <property type="molecule type" value="Genomic_DNA"/>
</dbReference>
<comment type="caution">
    <text evidence="2">The sequence shown here is derived from an EMBL/GenBank/DDBJ whole genome shotgun (WGS) entry which is preliminary data.</text>
</comment>
<gene>
    <name evidence="2" type="ORF">Zm00014a_039494</name>
</gene>
<evidence type="ECO:0000256" key="1">
    <source>
        <dbReference type="SAM" id="MobiDB-lite"/>
    </source>
</evidence>
<feature type="compositionally biased region" description="Basic and acidic residues" evidence="1">
    <location>
        <begin position="55"/>
        <end position="65"/>
    </location>
</feature>
<name>A0A3L6E0X8_MAIZE</name>
<sequence>MAEGNTRVWRGRERFLTSRRAPGTPRRRQWRDGGPGRRWRTSAAARRTAGIGWAERNREGERELGRVPGCGRRGGAHRGKGRGGAPTATGNRARDGGGYGGGARASAQRGGGGRGVCWCAKEGGGEGEWGSGLKWPGAGRLRAPRATWARRRRPRAARAAVTRGRRG</sequence>
<proteinExistence type="predicted"/>
<feature type="region of interest" description="Disordered" evidence="1">
    <location>
        <begin position="1"/>
        <end position="114"/>
    </location>
</feature>
<feature type="region of interest" description="Disordered" evidence="1">
    <location>
        <begin position="146"/>
        <end position="167"/>
    </location>
</feature>
<feature type="compositionally biased region" description="Gly residues" evidence="1">
    <location>
        <begin position="96"/>
        <end position="114"/>
    </location>
</feature>
<dbReference type="Proteomes" id="UP000251960">
    <property type="component" value="Chromosome 7"/>
</dbReference>
<protein>
    <submittedName>
        <fullName evidence="2">Uncharacterized protein</fullName>
    </submittedName>
</protein>
<organism evidence="2">
    <name type="scientific">Zea mays</name>
    <name type="common">Maize</name>
    <dbReference type="NCBI Taxonomy" id="4577"/>
    <lineage>
        <taxon>Eukaryota</taxon>
        <taxon>Viridiplantae</taxon>
        <taxon>Streptophyta</taxon>
        <taxon>Embryophyta</taxon>
        <taxon>Tracheophyta</taxon>
        <taxon>Spermatophyta</taxon>
        <taxon>Magnoliopsida</taxon>
        <taxon>Liliopsida</taxon>
        <taxon>Poales</taxon>
        <taxon>Poaceae</taxon>
        <taxon>PACMAD clade</taxon>
        <taxon>Panicoideae</taxon>
        <taxon>Andropogonodae</taxon>
        <taxon>Andropogoneae</taxon>
        <taxon>Tripsacinae</taxon>
        <taxon>Zea</taxon>
    </lineage>
</organism>
<reference evidence="2" key="1">
    <citation type="journal article" date="2018" name="Nat. Genet.">
        <title>Extensive intraspecific gene order and gene structural variations between Mo17 and other maize genomes.</title>
        <authorList>
            <person name="Sun S."/>
            <person name="Zhou Y."/>
            <person name="Chen J."/>
            <person name="Shi J."/>
            <person name="Zhao H."/>
            <person name="Zhao H."/>
            <person name="Song W."/>
            <person name="Zhang M."/>
            <person name="Cui Y."/>
            <person name="Dong X."/>
            <person name="Liu H."/>
            <person name="Ma X."/>
            <person name="Jiao Y."/>
            <person name="Wang B."/>
            <person name="Wei X."/>
            <person name="Stein J.C."/>
            <person name="Glaubitz J.C."/>
            <person name="Lu F."/>
            <person name="Yu G."/>
            <person name="Liang C."/>
            <person name="Fengler K."/>
            <person name="Li B."/>
            <person name="Rafalski A."/>
            <person name="Schnable P.S."/>
            <person name="Ware D.H."/>
            <person name="Buckler E.S."/>
            <person name="Lai J."/>
        </authorList>
    </citation>
    <scope>NUCLEOTIDE SEQUENCE [LARGE SCALE GENOMIC DNA]</scope>
    <source>
        <tissue evidence="2">Seedling</tissue>
    </source>
</reference>